<sequence length="415" mass="45893">MKIKIQTIYLKGENIMTTLTNTTTVAPVDLSSTLAGFSVSVKDGKVVSNIVELKAAMASKKAELLSTEYVGTREDQMAMIRSAKAAVNKFKDATTKAKTSVKKELLKPFADFEKNANETIKMAEETYDDLNGRYLGLDAERKTEKRGKIREEYDSIAQECGVGEFADALYGLIYDTTWENTASSMKSIKESIKKACESYVQGLSTLQMIQADDDIRKKALEMFNENLDAVKAMAYITSEMAARAEAKAREEARIEAEKARIKAEAAAKIEAERKKAAEEAAAKIEAERKRVEAEAAAKIEAERKKTEAEAKAREEARMKELAAKIEAENKKAAVKPIARSEAECKIVEDKTAIQNKVTAESTSSAVTNVMAGNTNPDLSENSEKANNRIVVSFLPEDWEMVKDYCEVNGIFYSEK</sequence>
<dbReference type="Proteomes" id="UP000479531">
    <property type="component" value="Unassembled WGS sequence"/>
</dbReference>
<evidence type="ECO:0000313" key="2">
    <source>
        <dbReference type="EMBL" id="MVQ47309.1"/>
    </source>
</evidence>
<name>A0A6L6XJE3_9FIRM</name>
<gene>
    <name evidence="2" type="ORF">GCK47_16855</name>
</gene>
<proteinExistence type="predicted"/>
<protein>
    <submittedName>
        <fullName evidence="2">DUF1351 domain-containing protein</fullName>
    </submittedName>
</protein>
<dbReference type="Pfam" id="PF07083">
    <property type="entry name" value="DUF1351"/>
    <property type="match status" value="1"/>
</dbReference>
<reference evidence="2 3" key="1">
    <citation type="submission" date="2019-10" db="EMBL/GenBank/DDBJ databases">
        <title>Roseburia spp. ameliorate alcoholic fatty liver via restoration of gut barrier function.</title>
        <authorList>
            <person name="Seo B."/>
            <person name="Ko G."/>
        </authorList>
    </citation>
    <scope>NUCLEOTIDE SEQUENCE [LARGE SCALE GENOMIC DNA]</scope>
    <source>
        <strain evidence="2 3">SNUG30017</strain>
    </source>
</reference>
<feature type="coiled-coil region" evidence="1">
    <location>
        <begin position="244"/>
        <end position="331"/>
    </location>
</feature>
<dbReference type="EMBL" id="WGGT01000029">
    <property type="protein sequence ID" value="MVQ47309.1"/>
    <property type="molecule type" value="Genomic_DNA"/>
</dbReference>
<organism evidence="2 3">
    <name type="scientific">Roseburia intestinalis</name>
    <dbReference type="NCBI Taxonomy" id="166486"/>
    <lineage>
        <taxon>Bacteria</taxon>
        <taxon>Bacillati</taxon>
        <taxon>Bacillota</taxon>
        <taxon>Clostridia</taxon>
        <taxon>Lachnospirales</taxon>
        <taxon>Lachnospiraceae</taxon>
        <taxon>Roseburia</taxon>
    </lineage>
</organism>
<evidence type="ECO:0000313" key="3">
    <source>
        <dbReference type="Proteomes" id="UP000479531"/>
    </source>
</evidence>
<accession>A0A6L6XJE3</accession>
<dbReference type="InterPro" id="IPR009785">
    <property type="entry name" value="Prophage_Lj928_Orf309"/>
</dbReference>
<evidence type="ECO:0000256" key="1">
    <source>
        <dbReference type="SAM" id="Coils"/>
    </source>
</evidence>
<comment type="caution">
    <text evidence="2">The sequence shown here is derived from an EMBL/GenBank/DDBJ whole genome shotgun (WGS) entry which is preliminary data.</text>
</comment>
<keyword evidence="1" id="KW-0175">Coiled coil</keyword>
<dbReference type="AlphaFoldDB" id="A0A6L6XJE3"/>